<feature type="transmembrane region" description="Helical" evidence="8">
    <location>
        <begin position="142"/>
        <end position="160"/>
    </location>
</feature>
<evidence type="ECO:0000256" key="7">
    <source>
        <dbReference type="SAM" id="MobiDB-lite"/>
    </source>
</evidence>
<dbReference type="OMA" id="NIVYLTC"/>
<keyword evidence="3" id="KW-0677">Repeat</keyword>
<feature type="domain" description="PGG" evidence="9">
    <location>
        <begin position="86"/>
        <end position="195"/>
    </location>
</feature>
<feature type="transmembrane region" description="Helical" evidence="8">
    <location>
        <begin position="201"/>
        <end position="220"/>
    </location>
</feature>
<dbReference type="EnsemblPlants" id="HORVU.MOREX.r3.6HG0630150.1">
    <property type="protein sequence ID" value="HORVU.MOREX.r3.6HG0630150.1.CDS1"/>
    <property type="gene ID" value="HORVU.MOREX.r3.6HG0630150"/>
</dbReference>
<keyword evidence="6 8" id="KW-0472">Membrane</keyword>
<name>A0A8I6YX47_HORVV</name>
<evidence type="ECO:0000313" key="11">
    <source>
        <dbReference type="Proteomes" id="UP000011116"/>
    </source>
</evidence>
<dbReference type="PANTHER" id="PTHR24186">
    <property type="entry name" value="PROTEIN PHOSPHATASE 1 REGULATORY SUBUNIT"/>
    <property type="match status" value="1"/>
</dbReference>
<evidence type="ECO:0000256" key="8">
    <source>
        <dbReference type="SAM" id="Phobius"/>
    </source>
</evidence>
<evidence type="ECO:0000256" key="6">
    <source>
        <dbReference type="ARBA" id="ARBA00023136"/>
    </source>
</evidence>
<reference evidence="11" key="1">
    <citation type="journal article" date="2012" name="Nature">
        <title>A physical, genetic and functional sequence assembly of the barley genome.</title>
        <authorList>
            <consortium name="The International Barley Genome Sequencing Consortium"/>
            <person name="Mayer K.F."/>
            <person name="Waugh R."/>
            <person name="Brown J.W."/>
            <person name="Schulman A."/>
            <person name="Langridge P."/>
            <person name="Platzer M."/>
            <person name="Fincher G.B."/>
            <person name="Muehlbauer G.J."/>
            <person name="Sato K."/>
            <person name="Close T.J."/>
            <person name="Wise R.P."/>
            <person name="Stein N."/>
        </authorList>
    </citation>
    <scope>NUCLEOTIDE SEQUENCE [LARGE SCALE GENOMIC DNA]</scope>
    <source>
        <strain evidence="11">cv. Morex</strain>
    </source>
</reference>
<keyword evidence="11" id="KW-1185">Reference proteome</keyword>
<keyword evidence="5" id="KW-0040">ANK repeat</keyword>
<evidence type="ECO:0000256" key="2">
    <source>
        <dbReference type="ARBA" id="ARBA00022692"/>
    </source>
</evidence>
<dbReference type="Gramene" id="HORVU.MOREX.r3.6HG0630150.1">
    <property type="protein sequence ID" value="HORVU.MOREX.r3.6HG0630150.1.CDS1"/>
    <property type="gene ID" value="HORVU.MOREX.r3.6HG0630150"/>
</dbReference>
<reference evidence="10" key="2">
    <citation type="submission" date="2020-10" db="EMBL/GenBank/DDBJ databases">
        <authorList>
            <person name="Scholz U."/>
            <person name="Mascher M."/>
            <person name="Fiebig A."/>
        </authorList>
    </citation>
    <scope>NUCLEOTIDE SEQUENCE [LARGE SCALE GENOMIC DNA]</scope>
    <source>
        <strain evidence="10">cv. Morex</strain>
    </source>
</reference>
<evidence type="ECO:0000256" key="4">
    <source>
        <dbReference type="ARBA" id="ARBA00022989"/>
    </source>
</evidence>
<sequence length="238" mass="26329">MSEEMSMLGRARVAGDSSHPQHQEIPVAHCPQMWTDELLKVIKEANGMPVLFVPSSDGRLVAVALDRLQNLMPASREGSISDEMKEQNFRSWLLLLTSLVATVTFTAGLTPPGGFWSTDDDKDKKYRAGDPVMLNKSTYSPFYTSNTMAFFTSLMIIASLAKNRNSKKIMTIPFTCLVATCFICLGSSYISGTWISGSNPMLQLLPPVVVLGLNIVYMTAHRITEMWSSIIRKLRGSP</sequence>
<accession>A0A8I6YX47</accession>
<dbReference type="GO" id="GO:0016020">
    <property type="term" value="C:membrane"/>
    <property type="evidence" value="ECO:0000318"/>
    <property type="project" value="GO_Central"/>
</dbReference>
<evidence type="ECO:0000256" key="5">
    <source>
        <dbReference type="ARBA" id="ARBA00023043"/>
    </source>
</evidence>
<feature type="transmembrane region" description="Helical" evidence="8">
    <location>
        <begin position="92"/>
        <end position="110"/>
    </location>
</feature>
<proteinExistence type="predicted"/>
<keyword evidence="2 8" id="KW-0812">Transmembrane</keyword>
<dbReference type="InterPro" id="IPR026961">
    <property type="entry name" value="PGG_dom"/>
</dbReference>
<comment type="subcellular location">
    <subcellularLocation>
        <location evidence="1">Membrane</location>
        <topology evidence="1">Multi-pass membrane protein</topology>
    </subcellularLocation>
</comment>
<dbReference type="AlphaFoldDB" id="A0A8I6YX47"/>
<dbReference type="Proteomes" id="UP000011116">
    <property type="component" value="Chromosome 6H"/>
</dbReference>
<feature type="region of interest" description="Disordered" evidence="7">
    <location>
        <begin position="1"/>
        <end position="25"/>
    </location>
</feature>
<dbReference type="Gramene" id="HORVU.MOREX.r2.6HG0523140.1">
    <property type="protein sequence ID" value="HORVU.MOREX.r2.6HG0523140.1.CDS.1"/>
    <property type="gene ID" value="HORVU.MOREX.r2.6HG0523140"/>
</dbReference>
<dbReference type="PANTHER" id="PTHR24186:SF37">
    <property type="entry name" value="PGG DOMAIN-CONTAINING PROTEIN"/>
    <property type="match status" value="1"/>
</dbReference>
<evidence type="ECO:0000313" key="10">
    <source>
        <dbReference type="EnsemblPlants" id="HORVU.MOREX.r3.6HG0630150.1.CDS1"/>
    </source>
</evidence>
<organism evidence="10 11">
    <name type="scientific">Hordeum vulgare subsp. vulgare</name>
    <name type="common">Domesticated barley</name>
    <dbReference type="NCBI Taxonomy" id="112509"/>
    <lineage>
        <taxon>Eukaryota</taxon>
        <taxon>Viridiplantae</taxon>
        <taxon>Streptophyta</taxon>
        <taxon>Embryophyta</taxon>
        <taxon>Tracheophyta</taxon>
        <taxon>Spermatophyta</taxon>
        <taxon>Magnoliopsida</taxon>
        <taxon>Liliopsida</taxon>
        <taxon>Poales</taxon>
        <taxon>Poaceae</taxon>
        <taxon>BOP clade</taxon>
        <taxon>Pooideae</taxon>
        <taxon>Triticodae</taxon>
        <taxon>Triticeae</taxon>
        <taxon>Hordeinae</taxon>
        <taxon>Hordeum</taxon>
    </lineage>
</organism>
<keyword evidence="4 8" id="KW-1133">Transmembrane helix</keyword>
<reference evidence="10" key="3">
    <citation type="submission" date="2022-01" db="UniProtKB">
        <authorList>
            <consortium name="EnsemblPlants"/>
        </authorList>
    </citation>
    <scope>IDENTIFICATION</scope>
    <source>
        <strain evidence="10">subsp. vulgare</strain>
    </source>
</reference>
<evidence type="ECO:0000256" key="1">
    <source>
        <dbReference type="ARBA" id="ARBA00004141"/>
    </source>
</evidence>
<protein>
    <recommendedName>
        <fullName evidence="9">PGG domain-containing protein</fullName>
    </recommendedName>
</protein>
<evidence type="ECO:0000259" key="9">
    <source>
        <dbReference type="Pfam" id="PF13962"/>
    </source>
</evidence>
<feature type="transmembrane region" description="Helical" evidence="8">
    <location>
        <begin position="172"/>
        <end position="195"/>
    </location>
</feature>
<evidence type="ECO:0000256" key="3">
    <source>
        <dbReference type="ARBA" id="ARBA00022737"/>
    </source>
</evidence>
<dbReference type="Pfam" id="PF13962">
    <property type="entry name" value="PGG"/>
    <property type="match status" value="1"/>
</dbReference>